<gene>
    <name evidence="1" type="ORF">NQ315_009672</name>
</gene>
<reference evidence="1 2" key="1">
    <citation type="journal article" date="2023" name="Insect Mol. Biol.">
        <title>Genome sequencing provides insights into the evolution of gene families encoding plant cell wall-degrading enzymes in longhorned beetles.</title>
        <authorList>
            <person name="Shin N.R."/>
            <person name="Okamura Y."/>
            <person name="Kirsch R."/>
            <person name="Pauchet Y."/>
        </authorList>
    </citation>
    <scope>NUCLEOTIDE SEQUENCE [LARGE SCALE GENOMIC DNA]</scope>
    <source>
        <strain evidence="1">EAD_L_NR</strain>
    </source>
</reference>
<dbReference type="GO" id="GO:0005763">
    <property type="term" value="C:mitochondrial small ribosomal subunit"/>
    <property type="evidence" value="ECO:0007669"/>
    <property type="project" value="InterPro"/>
</dbReference>
<name>A0AAV8WHU5_9CUCU</name>
<dbReference type="Gene3D" id="2.40.50.140">
    <property type="entry name" value="Nucleic acid-binding proteins"/>
    <property type="match status" value="1"/>
</dbReference>
<dbReference type="Proteomes" id="UP001159042">
    <property type="component" value="Unassembled WGS sequence"/>
</dbReference>
<comment type="caution">
    <text evidence="1">The sequence shown here is derived from an EMBL/GenBank/DDBJ whole genome shotgun (WGS) entry which is preliminary data.</text>
</comment>
<accession>A0AAV8WHU5</accession>
<dbReference type="SUPFAM" id="SSF50249">
    <property type="entry name" value="Nucleic acid-binding proteins"/>
    <property type="match status" value="1"/>
</dbReference>
<dbReference type="InterPro" id="IPR039193">
    <property type="entry name" value="Ribosomal_uS17m_metazoa"/>
</dbReference>
<protein>
    <recommendedName>
        <fullName evidence="3">Mitochondrial ribosomal protein S17</fullName>
    </recommendedName>
</protein>
<dbReference type="GO" id="GO:0032543">
    <property type="term" value="P:mitochondrial translation"/>
    <property type="evidence" value="ECO:0007669"/>
    <property type="project" value="TreeGrafter"/>
</dbReference>
<proteinExistence type="predicted"/>
<dbReference type="InterPro" id="IPR012340">
    <property type="entry name" value="NA-bd_OB-fold"/>
</dbReference>
<sequence>MALPKAVTVPLMLGTCVPCLKQGAAKFRVKRLELDTNIHMYFANLDYVYAHDPQKLCKTGDLVLIEKLPNKLTRLITHRVKEVVCPLGDITDPLTGKKVVAGNFGGEYRDHIKAVSKIYGEKATAFNYKNAPPRGWQEDKKDFSHVDTYVKYHETGEPQPYSV</sequence>
<dbReference type="GO" id="GO:0003735">
    <property type="term" value="F:structural constituent of ribosome"/>
    <property type="evidence" value="ECO:0007669"/>
    <property type="project" value="InterPro"/>
</dbReference>
<organism evidence="1 2">
    <name type="scientific">Exocentrus adspersus</name>
    <dbReference type="NCBI Taxonomy" id="1586481"/>
    <lineage>
        <taxon>Eukaryota</taxon>
        <taxon>Metazoa</taxon>
        <taxon>Ecdysozoa</taxon>
        <taxon>Arthropoda</taxon>
        <taxon>Hexapoda</taxon>
        <taxon>Insecta</taxon>
        <taxon>Pterygota</taxon>
        <taxon>Neoptera</taxon>
        <taxon>Endopterygota</taxon>
        <taxon>Coleoptera</taxon>
        <taxon>Polyphaga</taxon>
        <taxon>Cucujiformia</taxon>
        <taxon>Chrysomeloidea</taxon>
        <taxon>Cerambycidae</taxon>
        <taxon>Lamiinae</taxon>
        <taxon>Acanthocinini</taxon>
        <taxon>Exocentrus</taxon>
    </lineage>
</organism>
<evidence type="ECO:0000313" key="1">
    <source>
        <dbReference type="EMBL" id="KAJ8925821.1"/>
    </source>
</evidence>
<dbReference type="AlphaFoldDB" id="A0AAV8WHU5"/>
<dbReference type="EMBL" id="JANEYG010000001">
    <property type="protein sequence ID" value="KAJ8925821.1"/>
    <property type="molecule type" value="Genomic_DNA"/>
</dbReference>
<dbReference type="PANTHER" id="PTHR24088">
    <property type="entry name" value="28S RIBOSOMAL PROTEIN S17, MITOCHONDRIAL"/>
    <property type="match status" value="1"/>
</dbReference>
<evidence type="ECO:0000313" key="2">
    <source>
        <dbReference type="Proteomes" id="UP001159042"/>
    </source>
</evidence>
<evidence type="ECO:0008006" key="3">
    <source>
        <dbReference type="Google" id="ProtNLM"/>
    </source>
</evidence>
<keyword evidence="2" id="KW-1185">Reference proteome</keyword>
<dbReference type="PANTHER" id="PTHR24088:SF0">
    <property type="entry name" value="SMALL RIBOSOMAL SUBUNIT PROTEIN US17M"/>
    <property type="match status" value="1"/>
</dbReference>